<sequence length="337" mass="37325">MSLGLLRIPQKDPDEEDSVKSQWRITVNPSANFLSSSEQLKALINRLYRNQEFQKLLSPSEARYLSTALQCIDTTSDLLLPLLTVISNATAFPANQSIFSQFGITERIATMLSKNHAALPSSCKIMLVQCIANMAVSNENGTILQKSIPYLVKRLDSTIDLESTVAFQALTNLSTNILPTQIDIFLPAIPACFKRLWVKGEANLNALRLLVNLSCCPDMVPHILAAKAVTGLLSVLDSDKPEVVLRSVIWILCMSSAVEVLSISYDVIAPFNADPFANPHYTIYFAIYGAKGRRELEKRLREMCSGDGELATKSKRLLDILSRIPEARSCVSHLNRL</sequence>
<protein>
    <submittedName>
        <fullName evidence="10">Arm_2 domain-containing protein</fullName>
    </submittedName>
</protein>
<dbReference type="InterPro" id="IPR006911">
    <property type="entry name" value="ARM-rpt_dom"/>
</dbReference>
<evidence type="ECO:0000256" key="6">
    <source>
        <dbReference type="ARBA" id="ARBA00023136"/>
    </source>
</evidence>
<dbReference type="Gene3D" id="1.25.10.10">
    <property type="entry name" value="Leucine-rich Repeat Variant"/>
    <property type="match status" value="1"/>
</dbReference>
<proteinExistence type="predicted"/>
<feature type="domain" description="Armadillo repeat-containing" evidence="7">
    <location>
        <begin position="72"/>
        <end position="251"/>
    </location>
</feature>
<keyword evidence="9" id="KW-1185">Reference proteome</keyword>
<dbReference type="PANTHER" id="PTHR15712:SF23">
    <property type="entry name" value="ARMADILLO REPEAT CONTAINING 10"/>
    <property type="match status" value="1"/>
</dbReference>
<dbReference type="SUPFAM" id="SSF48371">
    <property type="entry name" value="ARM repeat"/>
    <property type="match status" value="1"/>
</dbReference>
<dbReference type="InterPro" id="IPR011989">
    <property type="entry name" value="ARM-like"/>
</dbReference>
<reference evidence="10" key="1">
    <citation type="submission" date="2017-02" db="UniProtKB">
        <authorList>
            <consortium name="WormBaseParasite"/>
        </authorList>
    </citation>
    <scope>IDENTIFICATION</scope>
</reference>
<evidence type="ECO:0000256" key="1">
    <source>
        <dbReference type="ARBA" id="ARBA00004167"/>
    </source>
</evidence>
<dbReference type="InterPro" id="IPR016024">
    <property type="entry name" value="ARM-type_fold"/>
</dbReference>
<evidence type="ECO:0000313" key="9">
    <source>
        <dbReference type="Proteomes" id="UP000267096"/>
    </source>
</evidence>
<dbReference type="OrthoDB" id="10017790at2759"/>
<reference evidence="8 9" key="2">
    <citation type="submission" date="2018-11" db="EMBL/GenBank/DDBJ databases">
        <authorList>
            <consortium name="Pathogen Informatics"/>
        </authorList>
    </citation>
    <scope>NUCLEOTIDE SEQUENCE [LARGE SCALE GENOMIC DNA]</scope>
</reference>
<dbReference type="Proteomes" id="UP000267096">
    <property type="component" value="Unassembled WGS sequence"/>
</dbReference>
<evidence type="ECO:0000256" key="2">
    <source>
        <dbReference type="ARBA" id="ARBA00004325"/>
    </source>
</evidence>
<evidence type="ECO:0000256" key="5">
    <source>
        <dbReference type="ARBA" id="ARBA00023128"/>
    </source>
</evidence>
<dbReference type="WBParaSite" id="ASIM_0001593401-mRNA-1">
    <property type="protein sequence ID" value="ASIM_0001593401-mRNA-1"/>
    <property type="gene ID" value="ASIM_0001593401"/>
</dbReference>
<accession>A0A0M3K4P3</accession>
<name>A0A0M3K4P3_ANISI</name>
<dbReference type="InterPro" id="IPR051303">
    <property type="entry name" value="Armcx_regulator"/>
</dbReference>
<organism evidence="10">
    <name type="scientific">Anisakis simplex</name>
    <name type="common">Herring worm</name>
    <dbReference type="NCBI Taxonomy" id="6269"/>
    <lineage>
        <taxon>Eukaryota</taxon>
        <taxon>Metazoa</taxon>
        <taxon>Ecdysozoa</taxon>
        <taxon>Nematoda</taxon>
        <taxon>Chromadorea</taxon>
        <taxon>Rhabditida</taxon>
        <taxon>Spirurina</taxon>
        <taxon>Ascaridomorpha</taxon>
        <taxon>Ascaridoidea</taxon>
        <taxon>Anisakidae</taxon>
        <taxon>Anisakis</taxon>
        <taxon>Anisakis simplex complex</taxon>
    </lineage>
</organism>
<evidence type="ECO:0000256" key="3">
    <source>
        <dbReference type="ARBA" id="ARBA00022692"/>
    </source>
</evidence>
<dbReference type="AlphaFoldDB" id="A0A0M3K4P3"/>
<dbReference type="PANTHER" id="PTHR15712">
    <property type="entry name" value="ARMADILLO REPEAT CONTAINING PROTEIN"/>
    <property type="match status" value="1"/>
</dbReference>
<comment type="subcellular location">
    <subcellularLocation>
        <location evidence="1">Membrane</location>
        <topology evidence="1">Single-pass membrane protein</topology>
    </subcellularLocation>
    <subcellularLocation>
        <location evidence="2">Mitochondrion membrane</location>
    </subcellularLocation>
</comment>
<evidence type="ECO:0000259" key="7">
    <source>
        <dbReference type="Pfam" id="PF04826"/>
    </source>
</evidence>
<dbReference type="EMBL" id="UYRR01032261">
    <property type="protein sequence ID" value="VDK54838.1"/>
    <property type="molecule type" value="Genomic_DNA"/>
</dbReference>
<dbReference type="GO" id="GO:0031966">
    <property type="term" value="C:mitochondrial membrane"/>
    <property type="evidence" value="ECO:0007669"/>
    <property type="project" value="UniProtKB-SubCell"/>
</dbReference>
<keyword evidence="6" id="KW-0472">Membrane</keyword>
<evidence type="ECO:0000256" key="4">
    <source>
        <dbReference type="ARBA" id="ARBA00022989"/>
    </source>
</evidence>
<keyword evidence="4" id="KW-1133">Transmembrane helix</keyword>
<evidence type="ECO:0000313" key="10">
    <source>
        <dbReference type="WBParaSite" id="ASIM_0001593401-mRNA-1"/>
    </source>
</evidence>
<keyword evidence="5" id="KW-0496">Mitochondrion</keyword>
<gene>
    <name evidence="8" type="ORF">ASIM_LOCUS15341</name>
</gene>
<keyword evidence="3" id="KW-0812">Transmembrane</keyword>
<dbReference type="Pfam" id="PF04826">
    <property type="entry name" value="Arm_2"/>
    <property type="match status" value="1"/>
</dbReference>
<evidence type="ECO:0000313" key="8">
    <source>
        <dbReference type="EMBL" id="VDK54838.1"/>
    </source>
</evidence>